<sequence>MGRREFELGKTFLLTSLRSFRGRASCWLESRATLSRNADSSLSFVVVALREKWAGANSNRGYGHPKAEGYQATPPARTFEMAIAAFNGSGIMASVAGID</sequence>
<organism evidence="1 2">
    <name type="scientific">Haladaptatus litoreus</name>
    <dbReference type="NCBI Taxonomy" id="553468"/>
    <lineage>
        <taxon>Archaea</taxon>
        <taxon>Methanobacteriati</taxon>
        <taxon>Methanobacteriota</taxon>
        <taxon>Stenosarchaea group</taxon>
        <taxon>Halobacteria</taxon>
        <taxon>Halobacteriales</taxon>
        <taxon>Haladaptataceae</taxon>
        <taxon>Haladaptatus</taxon>
    </lineage>
</organism>
<accession>A0A1N6ZV32</accession>
<dbReference type="Proteomes" id="UP000186914">
    <property type="component" value="Unassembled WGS sequence"/>
</dbReference>
<evidence type="ECO:0000313" key="1">
    <source>
        <dbReference type="EMBL" id="SIR30683.1"/>
    </source>
</evidence>
<evidence type="ECO:0000313" key="2">
    <source>
        <dbReference type="Proteomes" id="UP000186914"/>
    </source>
</evidence>
<reference evidence="2" key="1">
    <citation type="submission" date="2017-01" db="EMBL/GenBank/DDBJ databases">
        <authorList>
            <person name="Varghese N."/>
            <person name="Submissions S."/>
        </authorList>
    </citation>
    <scope>NUCLEOTIDE SEQUENCE [LARGE SCALE GENOMIC DNA]</scope>
    <source>
        <strain evidence="2">CGMCC 1.7737</strain>
    </source>
</reference>
<dbReference type="AlphaFoldDB" id="A0A1N6ZV32"/>
<dbReference type="EMBL" id="FTNO01000001">
    <property type="protein sequence ID" value="SIR30683.1"/>
    <property type="molecule type" value="Genomic_DNA"/>
</dbReference>
<protein>
    <submittedName>
        <fullName evidence="1">Uncharacterized protein</fullName>
    </submittedName>
</protein>
<proteinExistence type="predicted"/>
<keyword evidence="2" id="KW-1185">Reference proteome</keyword>
<gene>
    <name evidence="1" type="ORF">SAMN05421858_2188</name>
</gene>
<name>A0A1N6ZV32_9EURY</name>